<organism evidence="2 3">
    <name type="scientific">Oligosphaera ethanolica</name>
    <dbReference type="NCBI Taxonomy" id="760260"/>
    <lineage>
        <taxon>Bacteria</taxon>
        <taxon>Pseudomonadati</taxon>
        <taxon>Lentisphaerota</taxon>
        <taxon>Oligosphaeria</taxon>
        <taxon>Oligosphaerales</taxon>
        <taxon>Oligosphaeraceae</taxon>
        <taxon>Oligosphaera</taxon>
    </lineage>
</organism>
<keyword evidence="1" id="KW-0732">Signal</keyword>
<accession>A0AAE3VCS7</accession>
<sequence>MRITKLLLPIAVMSLWFCGMKASADAFLYEISFDQKIGTRTFGRLAGGRDGYGDLANGDSPVQQVFMPDIIVGYDRVYFQGSGMIEAGTDFLQLYQWLQLGRDVKNSDGAASTWVLVIDPRFFTESAQASLSMTWALKDSSSPAGTLQLVKPDGTIAVSNMKSGSGPVVFAKTPIGSQLGPGRYEIRYRKANVTSSAPATPEPIATEMPWAQNDQKDVVVCPIEAGKSVQLIAGQVRTFNGGIATTAAAGPASVVSADGQWQISYTLPDEEQIKLFDQVVIGYRITTLYGSADSLVTIIKSGIPETFEYKGANTGIVQGWNLLAAPPLVLLPNDPGFDALVALRPLIMNGSSRTYTELRLGAQMTQCRAFWLFNASQSSPQIALGGLNTGAVSPSLHSGWNFTGVADDTKSVADLNIVSAWRWNGKHFVMLTQETNLQPGIGYWLYRE</sequence>
<feature type="chain" id="PRO_5042206611" evidence="1">
    <location>
        <begin position="25"/>
        <end position="448"/>
    </location>
</feature>
<proteinExistence type="predicted"/>
<evidence type="ECO:0000313" key="2">
    <source>
        <dbReference type="EMBL" id="MDQ0288127.1"/>
    </source>
</evidence>
<evidence type="ECO:0000313" key="3">
    <source>
        <dbReference type="Proteomes" id="UP001238163"/>
    </source>
</evidence>
<dbReference type="Proteomes" id="UP001238163">
    <property type="component" value="Unassembled WGS sequence"/>
</dbReference>
<comment type="caution">
    <text evidence="2">The sequence shown here is derived from an EMBL/GenBank/DDBJ whole genome shotgun (WGS) entry which is preliminary data.</text>
</comment>
<feature type="signal peptide" evidence="1">
    <location>
        <begin position="1"/>
        <end position="24"/>
    </location>
</feature>
<protein>
    <submittedName>
        <fullName evidence="2">Uncharacterized protein</fullName>
    </submittedName>
</protein>
<keyword evidence="3" id="KW-1185">Reference proteome</keyword>
<name>A0AAE3VCS7_9BACT</name>
<dbReference type="AlphaFoldDB" id="A0AAE3VCS7"/>
<dbReference type="RefSeq" id="WP_307259337.1">
    <property type="nucleotide sequence ID" value="NZ_JAUSVL010000001.1"/>
</dbReference>
<evidence type="ECO:0000256" key="1">
    <source>
        <dbReference type="SAM" id="SignalP"/>
    </source>
</evidence>
<reference evidence="2" key="1">
    <citation type="submission" date="2023-07" db="EMBL/GenBank/DDBJ databases">
        <title>Genomic Encyclopedia of Type Strains, Phase IV (KMG-IV): sequencing the most valuable type-strain genomes for metagenomic binning, comparative biology and taxonomic classification.</title>
        <authorList>
            <person name="Goeker M."/>
        </authorList>
    </citation>
    <scope>NUCLEOTIDE SEQUENCE</scope>
    <source>
        <strain evidence="2">DSM 24202</strain>
    </source>
</reference>
<gene>
    <name evidence="2" type="ORF">J3R75_000234</name>
</gene>
<dbReference type="EMBL" id="JAUSVL010000001">
    <property type="protein sequence ID" value="MDQ0288127.1"/>
    <property type="molecule type" value="Genomic_DNA"/>
</dbReference>